<dbReference type="AlphaFoldDB" id="A0A0D7EKU4"/>
<evidence type="ECO:0000256" key="2">
    <source>
        <dbReference type="ARBA" id="ARBA00023172"/>
    </source>
</evidence>
<evidence type="ECO:0000256" key="3">
    <source>
        <dbReference type="SAM" id="MobiDB-lite"/>
    </source>
</evidence>
<dbReference type="GO" id="GO:0006310">
    <property type="term" value="P:DNA recombination"/>
    <property type="evidence" value="ECO:0007669"/>
    <property type="project" value="UniProtKB-KW"/>
</dbReference>
<sequence length="364" mass="39696">MPRKLPPHVERNHVKGHTYLSFRIGKGPRTRLPSDPSSAEFREAYAAAMAGETPPARAAMQKDAPGTIGALVTSYMQTAAFISLRDTSKAGYMTRLETIRVEHGHRSVAGLTRDRINTFILLPYADRPGAALDTLKKLRILIRHAIEKGLLKHDPSAGIKRPKSKPIRAWTDAEMAAYEERWPLGTKQRTAYALMLGVGTARVDVHRMTWTQVDSAGVGYTRNKTGVAVDIGLDTGLRAALDAAPREHVTIINTEFGRPFTVDGFSGFMRDAMTAAGLPLDCKPHGLRKTLGRKLADAGVSAHDIMAALGHTTLAQAELYTKEANRRRGGQRAVTQLNDHKANIHSQTASERLGKVVKTGGKSE</sequence>
<dbReference type="InterPro" id="IPR010998">
    <property type="entry name" value="Integrase_recombinase_N"/>
</dbReference>
<proteinExistence type="predicted"/>
<keyword evidence="1" id="KW-0238">DNA-binding</keyword>
<gene>
    <name evidence="5" type="ORF">OO17_15065</name>
</gene>
<protein>
    <submittedName>
        <fullName evidence="5">Integrase</fullName>
    </submittedName>
</protein>
<feature type="region of interest" description="Disordered" evidence="3">
    <location>
        <begin position="340"/>
        <end position="364"/>
    </location>
</feature>
<evidence type="ECO:0000259" key="4">
    <source>
        <dbReference type="PROSITE" id="PS51898"/>
    </source>
</evidence>
<organism evidence="5 6">
    <name type="scientific">Rhodopseudomonas palustris</name>
    <dbReference type="NCBI Taxonomy" id="1076"/>
    <lineage>
        <taxon>Bacteria</taxon>
        <taxon>Pseudomonadati</taxon>
        <taxon>Pseudomonadota</taxon>
        <taxon>Alphaproteobacteria</taxon>
        <taxon>Hyphomicrobiales</taxon>
        <taxon>Nitrobacteraceae</taxon>
        <taxon>Rhodopseudomonas</taxon>
    </lineage>
</organism>
<dbReference type="Pfam" id="PF00589">
    <property type="entry name" value="Phage_integrase"/>
    <property type="match status" value="1"/>
</dbReference>
<dbReference type="PROSITE" id="PS51898">
    <property type="entry name" value="TYR_RECOMBINASE"/>
    <property type="match status" value="1"/>
</dbReference>
<accession>A0A0D7EKU4</accession>
<dbReference type="GO" id="GO:0003677">
    <property type="term" value="F:DNA binding"/>
    <property type="evidence" value="ECO:0007669"/>
    <property type="project" value="UniProtKB-KW"/>
</dbReference>
<dbReference type="OrthoDB" id="7873969at2"/>
<comment type="caution">
    <text evidence="5">The sequence shown here is derived from an EMBL/GenBank/DDBJ whole genome shotgun (WGS) entry which is preliminary data.</text>
</comment>
<evidence type="ECO:0000313" key="6">
    <source>
        <dbReference type="Proteomes" id="UP000032515"/>
    </source>
</evidence>
<keyword evidence="2" id="KW-0233">DNA recombination</keyword>
<reference evidence="5 6" key="1">
    <citation type="submission" date="2014-11" db="EMBL/GenBank/DDBJ databases">
        <title>Genomics and ecophysiology of heterotrophic nitrogen fixing bacteria isolated from estuarine surface water.</title>
        <authorList>
            <person name="Bentzon-Tilia M."/>
            <person name="Severin I."/>
            <person name="Hansen L.H."/>
            <person name="Riemann L."/>
        </authorList>
    </citation>
    <scope>NUCLEOTIDE SEQUENCE [LARGE SCALE GENOMIC DNA]</scope>
    <source>
        <strain evidence="5 6">BAL398</strain>
    </source>
</reference>
<dbReference type="PATRIC" id="fig|1076.23.peg.3204"/>
<feature type="domain" description="Tyr recombinase" evidence="4">
    <location>
        <begin position="160"/>
        <end position="336"/>
    </location>
</feature>
<evidence type="ECO:0000256" key="1">
    <source>
        <dbReference type="ARBA" id="ARBA00023125"/>
    </source>
</evidence>
<dbReference type="RefSeq" id="WP_044412533.1">
    <property type="nucleotide sequence ID" value="NZ_JXXE01000300.1"/>
</dbReference>
<dbReference type="InterPro" id="IPR013762">
    <property type="entry name" value="Integrase-like_cat_sf"/>
</dbReference>
<dbReference type="InterPro" id="IPR011010">
    <property type="entry name" value="DNA_brk_join_enz"/>
</dbReference>
<dbReference type="Proteomes" id="UP000032515">
    <property type="component" value="Unassembled WGS sequence"/>
</dbReference>
<evidence type="ECO:0000313" key="5">
    <source>
        <dbReference type="EMBL" id="KIZ41454.1"/>
    </source>
</evidence>
<dbReference type="GO" id="GO:0015074">
    <property type="term" value="P:DNA integration"/>
    <property type="evidence" value="ECO:0007669"/>
    <property type="project" value="InterPro"/>
</dbReference>
<dbReference type="EMBL" id="JXXE01000300">
    <property type="protein sequence ID" value="KIZ41454.1"/>
    <property type="molecule type" value="Genomic_DNA"/>
</dbReference>
<dbReference type="InterPro" id="IPR002104">
    <property type="entry name" value="Integrase_catalytic"/>
</dbReference>
<name>A0A0D7EKU4_RHOPL</name>
<dbReference type="SUPFAM" id="SSF56349">
    <property type="entry name" value="DNA breaking-rejoining enzymes"/>
    <property type="match status" value="1"/>
</dbReference>
<dbReference type="Gene3D" id="1.10.150.130">
    <property type="match status" value="1"/>
</dbReference>
<dbReference type="Gene3D" id="1.10.443.10">
    <property type="entry name" value="Intergrase catalytic core"/>
    <property type="match status" value="1"/>
</dbReference>